<evidence type="ECO:0000313" key="2">
    <source>
        <dbReference type="EMBL" id="GMH87808.1"/>
    </source>
</evidence>
<feature type="signal peptide" evidence="1">
    <location>
        <begin position="1"/>
        <end position="19"/>
    </location>
</feature>
<gene>
    <name evidence="2" type="ORF">TrVE_jg2843</name>
</gene>
<reference evidence="3" key="1">
    <citation type="journal article" date="2023" name="Commun. Biol.">
        <title>Genome analysis of Parmales, the sister group of diatoms, reveals the evolutionary specialization of diatoms from phago-mixotrophs to photoautotrophs.</title>
        <authorList>
            <person name="Ban H."/>
            <person name="Sato S."/>
            <person name="Yoshikawa S."/>
            <person name="Yamada K."/>
            <person name="Nakamura Y."/>
            <person name="Ichinomiya M."/>
            <person name="Sato N."/>
            <person name="Blanc-Mathieu R."/>
            <person name="Endo H."/>
            <person name="Kuwata A."/>
            <person name="Ogata H."/>
        </authorList>
    </citation>
    <scope>NUCLEOTIDE SEQUENCE [LARGE SCALE GENOMIC DNA]</scope>
    <source>
        <strain evidence="3">NIES 3699</strain>
    </source>
</reference>
<organism evidence="2 3">
    <name type="scientific">Triparma verrucosa</name>
    <dbReference type="NCBI Taxonomy" id="1606542"/>
    <lineage>
        <taxon>Eukaryota</taxon>
        <taxon>Sar</taxon>
        <taxon>Stramenopiles</taxon>
        <taxon>Ochrophyta</taxon>
        <taxon>Bolidophyceae</taxon>
        <taxon>Parmales</taxon>
        <taxon>Triparmaceae</taxon>
        <taxon>Triparma</taxon>
    </lineage>
</organism>
<feature type="chain" id="PRO_5040984526" evidence="1">
    <location>
        <begin position="20"/>
        <end position="334"/>
    </location>
</feature>
<evidence type="ECO:0000256" key="1">
    <source>
        <dbReference type="SAM" id="SignalP"/>
    </source>
</evidence>
<name>A0A9W7ES41_9STRA</name>
<comment type="caution">
    <text evidence="2">The sequence shown here is derived from an EMBL/GenBank/DDBJ whole genome shotgun (WGS) entry which is preliminary data.</text>
</comment>
<evidence type="ECO:0000313" key="3">
    <source>
        <dbReference type="Proteomes" id="UP001165160"/>
    </source>
</evidence>
<protein>
    <submittedName>
        <fullName evidence="2">Uncharacterized protein</fullName>
    </submittedName>
</protein>
<dbReference type="EMBL" id="BRXX01000075">
    <property type="protein sequence ID" value="GMH87808.1"/>
    <property type="molecule type" value="Genomic_DNA"/>
</dbReference>
<proteinExistence type="predicted"/>
<dbReference type="AlphaFoldDB" id="A0A9W7ES41"/>
<accession>A0A9W7ES41</accession>
<dbReference type="Proteomes" id="UP001165160">
    <property type="component" value="Unassembled WGS sequence"/>
</dbReference>
<keyword evidence="1" id="KW-0732">Signal</keyword>
<keyword evidence="3" id="KW-1185">Reference proteome</keyword>
<sequence length="334" mass="37856">MALLGTCVLFNVPEGLVFGACRGDACDLSVVKDRNNQNAADYSFALPGYTPPAGTSPMFEVQFGDFTHSEEKGFERRSDAVTDESKYTLVHDRPKILRVGALHSCWAHAVLDQWVYWFQGRKEFKGEPFFLWFDREKFLQYPFNQDAVDSELKQYKPTAGYKDLCDLLKPSEIVFEHLLDAAKERVLLKDAMVVTIHKDSGELSAWAMWDDESIYHGRPKRAERIPESIRYSFYTEMSEYILTEMGLIDVGPDDSASDKSTLVTIVTRKSGKAERRFSPSTLQHVKSAVASAGYGSPGLTFWEDMTFREQLEKLRRSKFVIAKHGSGERVSVGL</sequence>